<dbReference type="STRING" id="755178.Cyan10605_0616"/>
<proteinExistence type="predicted"/>
<keyword evidence="1 3" id="KW-0597">Phosphoprotein</keyword>
<dbReference type="Pfam" id="PF00072">
    <property type="entry name" value="Response_reg"/>
    <property type="match status" value="1"/>
</dbReference>
<organism evidence="5 6">
    <name type="scientific">Cyanobacterium aponinum (strain PCC 10605)</name>
    <dbReference type="NCBI Taxonomy" id="755178"/>
    <lineage>
        <taxon>Bacteria</taxon>
        <taxon>Bacillati</taxon>
        <taxon>Cyanobacteriota</taxon>
        <taxon>Cyanophyceae</taxon>
        <taxon>Oscillatoriophycideae</taxon>
        <taxon>Chroococcales</taxon>
        <taxon>Geminocystaceae</taxon>
        <taxon>Cyanobacterium</taxon>
    </lineage>
</organism>
<dbReference type="GO" id="GO:0000160">
    <property type="term" value="P:phosphorelay signal transduction system"/>
    <property type="evidence" value="ECO:0007669"/>
    <property type="project" value="UniProtKB-KW"/>
</dbReference>
<dbReference type="PANTHER" id="PTHR44591:SF14">
    <property type="entry name" value="PROTEIN PILG"/>
    <property type="match status" value="1"/>
</dbReference>
<dbReference type="EMBL" id="CP003947">
    <property type="protein sequence ID" value="AFZ52755.1"/>
    <property type="molecule type" value="Genomic_DNA"/>
</dbReference>
<feature type="domain" description="Response regulatory" evidence="4">
    <location>
        <begin position="9"/>
        <end position="125"/>
    </location>
</feature>
<dbReference type="HOGENOM" id="CLU_000445_69_17_3"/>
<dbReference type="InterPro" id="IPR001789">
    <property type="entry name" value="Sig_transdc_resp-reg_receiver"/>
</dbReference>
<feature type="modified residue" description="4-aspartylphosphate" evidence="3">
    <location>
        <position position="58"/>
    </location>
</feature>
<dbReference type="PROSITE" id="PS50110">
    <property type="entry name" value="RESPONSE_REGULATORY"/>
    <property type="match status" value="1"/>
</dbReference>
<dbReference type="PANTHER" id="PTHR44591">
    <property type="entry name" value="STRESS RESPONSE REGULATOR PROTEIN 1"/>
    <property type="match status" value="1"/>
</dbReference>
<gene>
    <name evidence="5" type="ordered locus">Cyan10605_0616</name>
</gene>
<dbReference type="KEGG" id="can:Cyan10605_0616"/>
<evidence type="ECO:0000259" key="4">
    <source>
        <dbReference type="PROSITE" id="PS50110"/>
    </source>
</evidence>
<dbReference type="Gene3D" id="3.40.50.2300">
    <property type="match status" value="1"/>
</dbReference>
<keyword evidence="6" id="KW-1185">Reference proteome</keyword>
<dbReference type="AlphaFoldDB" id="K9Z2G6"/>
<protein>
    <submittedName>
        <fullName evidence="5">Response regulator receiver protein</fullName>
    </submittedName>
</protein>
<name>K9Z2G6_CYAAP</name>
<reference evidence="6" key="1">
    <citation type="journal article" date="2013" name="Proc. Natl. Acad. Sci. U.S.A.">
        <title>Improving the coverage of the cyanobacterial phylum using diversity-driven genome sequencing.</title>
        <authorList>
            <person name="Shih P.M."/>
            <person name="Wu D."/>
            <person name="Latifi A."/>
            <person name="Axen S.D."/>
            <person name="Fewer D.P."/>
            <person name="Talla E."/>
            <person name="Calteau A."/>
            <person name="Cai F."/>
            <person name="Tandeau de Marsac N."/>
            <person name="Rippka R."/>
            <person name="Herdman M."/>
            <person name="Sivonen K."/>
            <person name="Coursin T."/>
            <person name="Laurent T."/>
            <person name="Goodwin L."/>
            <person name="Nolan M."/>
            <person name="Davenport K.W."/>
            <person name="Han C.S."/>
            <person name="Rubin E.M."/>
            <person name="Eisen J.A."/>
            <person name="Woyke T."/>
            <person name="Gugger M."/>
            <person name="Kerfeld C.A."/>
        </authorList>
    </citation>
    <scope>NUCLEOTIDE SEQUENCE [LARGE SCALE GENOMIC DNA]</scope>
    <source>
        <strain evidence="6">PCC 10605</strain>
    </source>
</reference>
<dbReference type="PATRIC" id="fig|755178.3.peg.650"/>
<evidence type="ECO:0000256" key="1">
    <source>
        <dbReference type="ARBA" id="ARBA00022553"/>
    </source>
</evidence>
<dbReference type="SMART" id="SM00448">
    <property type="entry name" value="REC"/>
    <property type="match status" value="1"/>
</dbReference>
<evidence type="ECO:0000256" key="2">
    <source>
        <dbReference type="ARBA" id="ARBA00023012"/>
    </source>
</evidence>
<keyword evidence="2" id="KW-0902">Two-component regulatory system</keyword>
<sequence length="130" mass="14791">MSVNQIMIKILVVDDNHTPREVISEALKQFNIQVTEASNGVEATKIIEKEKFNLVITDVVMPEMNGYELCRWIKSNPGTEKVPVIICSTKGEEFDIHWATKQGADAYIIKPFKTMELLKTIKYLLKHNVG</sequence>
<dbReference type="SUPFAM" id="SSF52172">
    <property type="entry name" value="CheY-like"/>
    <property type="match status" value="1"/>
</dbReference>
<dbReference type="InterPro" id="IPR011006">
    <property type="entry name" value="CheY-like_superfamily"/>
</dbReference>
<evidence type="ECO:0000313" key="5">
    <source>
        <dbReference type="EMBL" id="AFZ52755.1"/>
    </source>
</evidence>
<dbReference type="InterPro" id="IPR050595">
    <property type="entry name" value="Bact_response_regulator"/>
</dbReference>
<evidence type="ECO:0000256" key="3">
    <source>
        <dbReference type="PROSITE-ProRule" id="PRU00169"/>
    </source>
</evidence>
<evidence type="ECO:0000313" key="6">
    <source>
        <dbReference type="Proteomes" id="UP000010480"/>
    </source>
</evidence>
<dbReference type="eggNOG" id="COG0745">
    <property type="taxonomic scope" value="Bacteria"/>
</dbReference>
<accession>K9Z2G6</accession>
<dbReference type="Proteomes" id="UP000010480">
    <property type="component" value="Chromosome"/>
</dbReference>